<sequence length="148" mass="16339">MVRVSVWRLQVRIGAERKEEAAAARCFCNGCRRFCLRCRCVNLVRSRYSRWRIAGHGGSVAGAVHVFRSVEHESSALAGEDAETLQWSTTGVNAARNWRRKGCDGAVAGMKLRDVAVFVCLLQRVSGTEDGGGSCKVQGCLRDPWRLP</sequence>
<keyword evidence="2" id="KW-1185">Reference proteome</keyword>
<dbReference type="Proteomes" id="UP000501690">
    <property type="component" value="Linkage Group LG3"/>
</dbReference>
<protein>
    <submittedName>
        <fullName evidence="1">Uncharacterized protein</fullName>
    </submittedName>
</protein>
<dbReference type="EMBL" id="CP039347">
    <property type="protein sequence ID" value="QCD87166.1"/>
    <property type="molecule type" value="Genomic_DNA"/>
</dbReference>
<proteinExistence type="predicted"/>
<accession>A0A4D6LFI0</accession>
<gene>
    <name evidence="1" type="ORF">DEO72_LG3g1700</name>
</gene>
<evidence type="ECO:0000313" key="1">
    <source>
        <dbReference type="EMBL" id="QCD87166.1"/>
    </source>
</evidence>
<dbReference type="AlphaFoldDB" id="A0A4D6LFI0"/>
<organism evidence="1 2">
    <name type="scientific">Vigna unguiculata</name>
    <name type="common">Cowpea</name>
    <dbReference type="NCBI Taxonomy" id="3917"/>
    <lineage>
        <taxon>Eukaryota</taxon>
        <taxon>Viridiplantae</taxon>
        <taxon>Streptophyta</taxon>
        <taxon>Embryophyta</taxon>
        <taxon>Tracheophyta</taxon>
        <taxon>Spermatophyta</taxon>
        <taxon>Magnoliopsida</taxon>
        <taxon>eudicotyledons</taxon>
        <taxon>Gunneridae</taxon>
        <taxon>Pentapetalae</taxon>
        <taxon>rosids</taxon>
        <taxon>fabids</taxon>
        <taxon>Fabales</taxon>
        <taxon>Fabaceae</taxon>
        <taxon>Papilionoideae</taxon>
        <taxon>50 kb inversion clade</taxon>
        <taxon>NPAAA clade</taxon>
        <taxon>indigoferoid/millettioid clade</taxon>
        <taxon>Phaseoleae</taxon>
        <taxon>Vigna</taxon>
    </lineage>
</organism>
<reference evidence="1 2" key="1">
    <citation type="submission" date="2019-04" db="EMBL/GenBank/DDBJ databases">
        <title>An improved genome assembly and genetic linkage map for asparagus bean, Vigna unguiculata ssp. sesquipedialis.</title>
        <authorList>
            <person name="Xia Q."/>
            <person name="Zhang R."/>
            <person name="Dong Y."/>
        </authorList>
    </citation>
    <scope>NUCLEOTIDE SEQUENCE [LARGE SCALE GENOMIC DNA]</scope>
    <source>
        <tissue evidence="1">Leaf</tissue>
    </source>
</reference>
<name>A0A4D6LFI0_VIGUN</name>
<evidence type="ECO:0000313" key="2">
    <source>
        <dbReference type="Proteomes" id="UP000501690"/>
    </source>
</evidence>